<feature type="domain" description="F-box associated beta-propeller type 3" evidence="1">
    <location>
        <begin position="8"/>
        <end position="160"/>
    </location>
</feature>
<dbReference type="PANTHER" id="PTHR31672:SF13">
    <property type="entry name" value="F-BOX PROTEIN CPR30-LIKE"/>
    <property type="match status" value="1"/>
</dbReference>
<dbReference type="InterPro" id="IPR013187">
    <property type="entry name" value="F-box-assoc_dom_typ3"/>
</dbReference>
<sequence length="196" mass="22405">MDEPDLDYQMKSSGISFVIEGSINELVCLVNEAKELFLWNPTVRKYKKLPDFETKSSNDGHFIYGFGYDEIHDDYKVVRIFSIKGRLHDFQEVNMYSLMNNSWRKVHCYRNGTRLIGSGKFVNGKLYSATTASLGMKRGWSITSFDLVDEKWRIVERPCHGEGDDVLVLGVLGRSRSAPVHQLSTRNEGGSLKLKE</sequence>
<proteinExistence type="predicted"/>
<dbReference type="EMBL" id="JACEIK010000297">
    <property type="protein sequence ID" value="MCD7454344.1"/>
    <property type="molecule type" value="Genomic_DNA"/>
</dbReference>
<name>A0ABS8S7L8_DATST</name>
<organism evidence="2 3">
    <name type="scientific">Datura stramonium</name>
    <name type="common">Jimsonweed</name>
    <name type="synonym">Common thornapple</name>
    <dbReference type="NCBI Taxonomy" id="4076"/>
    <lineage>
        <taxon>Eukaryota</taxon>
        <taxon>Viridiplantae</taxon>
        <taxon>Streptophyta</taxon>
        <taxon>Embryophyta</taxon>
        <taxon>Tracheophyta</taxon>
        <taxon>Spermatophyta</taxon>
        <taxon>Magnoliopsida</taxon>
        <taxon>eudicotyledons</taxon>
        <taxon>Gunneridae</taxon>
        <taxon>Pentapetalae</taxon>
        <taxon>asterids</taxon>
        <taxon>lamiids</taxon>
        <taxon>Solanales</taxon>
        <taxon>Solanaceae</taxon>
        <taxon>Solanoideae</taxon>
        <taxon>Datureae</taxon>
        <taxon>Datura</taxon>
    </lineage>
</organism>
<dbReference type="PANTHER" id="PTHR31672">
    <property type="entry name" value="BNACNNG10540D PROTEIN"/>
    <property type="match status" value="1"/>
</dbReference>
<evidence type="ECO:0000313" key="2">
    <source>
        <dbReference type="EMBL" id="MCD7454344.1"/>
    </source>
</evidence>
<accession>A0ABS8S7L8</accession>
<evidence type="ECO:0000259" key="1">
    <source>
        <dbReference type="Pfam" id="PF08268"/>
    </source>
</evidence>
<gene>
    <name evidence="2" type="ORF">HAX54_024356</name>
</gene>
<dbReference type="InterPro" id="IPR050796">
    <property type="entry name" value="SCF_F-box_component"/>
</dbReference>
<dbReference type="Pfam" id="PF08268">
    <property type="entry name" value="FBA_3"/>
    <property type="match status" value="1"/>
</dbReference>
<protein>
    <recommendedName>
        <fullName evidence="1">F-box associated beta-propeller type 3 domain-containing protein</fullName>
    </recommendedName>
</protein>
<comment type="caution">
    <text evidence="2">The sequence shown here is derived from an EMBL/GenBank/DDBJ whole genome shotgun (WGS) entry which is preliminary data.</text>
</comment>
<dbReference type="InterPro" id="IPR017451">
    <property type="entry name" value="F-box-assoc_interact_dom"/>
</dbReference>
<dbReference type="Proteomes" id="UP000823775">
    <property type="component" value="Unassembled WGS sequence"/>
</dbReference>
<reference evidence="2 3" key="1">
    <citation type="journal article" date="2021" name="BMC Genomics">
        <title>Datura genome reveals duplications of psychoactive alkaloid biosynthetic genes and high mutation rate following tissue culture.</title>
        <authorList>
            <person name="Rajewski A."/>
            <person name="Carter-House D."/>
            <person name="Stajich J."/>
            <person name="Litt A."/>
        </authorList>
    </citation>
    <scope>NUCLEOTIDE SEQUENCE [LARGE SCALE GENOMIC DNA]</scope>
    <source>
        <strain evidence="2">AR-01</strain>
    </source>
</reference>
<dbReference type="NCBIfam" id="TIGR01640">
    <property type="entry name" value="F_box_assoc_1"/>
    <property type="match status" value="1"/>
</dbReference>
<evidence type="ECO:0000313" key="3">
    <source>
        <dbReference type="Proteomes" id="UP000823775"/>
    </source>
</evidence>
<keyword evidence="3" id="KW-1185">Reference proteome</keyword>